<gene>
    <name evidence="1" type="ORF">K1T71_002109</name>
</gene>
<proteinExistence type="predicted"/>
<comment type="caution">
    <text evidence="1">The sequence shown here is derived from an EMBL/GenBank/DDBJ whole genome shotgun (WGS) entry which is preliminary data.</text>
</comment>
<name>A0ACC1DG05_9NEOP</name>
<evidence type="ECO:0000313" key="1">
    <source>
        <dbReference type="EMBL" id="KAJ0182740.1"/>
    </source>
</evidence>
<reference evidence="1 2" key="1">
    <citation type="journal article" date="2021" name="Front. Genet.">
        <title>Chromosome-Level Genome Assembly Reveals Significant Gene Expansion in the Toll and IMD Signaling Pathways of Dendrolimus kikuchii.</title>
        <authorList>
            <person name="Zhou J."/>
            <person name="Wu P."/>
            <person name="Xiong Z."/>
            <person name="Liu N."/>
            <person name="Zhao N."/>
            <person name="Ji M."/>
            <person name="Qiu Y."/>
            <person name="Yang B."/>
        </authorList>
    </citation>
    <scope>NUCLEOTIDE SEQUENCE [LARGE SCALE GENOMIC DNA]</scope>
    <source>
        <strain evidence="1">Ann1</strain>
    </source>
</reference>
<dbReference type="EMBL" id="CM034389">
    <property type="protein sequence ID" value="KAJ0182740.1"/>
    <property type="molecule type" value="Genomic_DNA"/>
</dbReference>
<protein>
    <submittedName>
        <fullName evidence="1">Uncharacterized protein</fullName>
    </submittedName>
</protein>
<dbReference type="Proteomes" id="UP000824533">
    <property type="component" value="Linkage Group LG03"/>
</dbReference>
<accession>A0ACC1DG05</accession>
<keyword evidence="2" id="KW-1185">Reference proteome</keyword>
<evidence type="ECO:0000313" key="2">
    <source>
        <dbReference type="Proteomes" id="UP000824533"/>
    </source>
</evidence>
<sequence>MRDEEPPLPPPSPTPRFGPSRLRRTLHTLRAPFRPGSPFHISIKRTGSIKSVSSDGEIARDERTMRKRNKKPREPASDASHSVEGSPGVDKKKKDGLLRRMGSMGKKRAEDSSTPSQTSSQSGTTEAILESAFVPPPDPVSPSPEQVSPIAVEHPVATRAFAKAAWKRNSEPEMEKPVEEPSPESALRRRIAFVAQASAGQSEENEGGEGGEREVGSLEEAVALARVKLAVPAPPSPSQSHDDDTEEEGYTFADAMPAYGDLIEPENKAGNNGAPVSVDEIICACASAARSHRQWPKVFRAMRARHDLRGGGRRQLPDGV</sequence>
<organism evidence="1 2">
    <name type="scientific">Dendrolimus kikuchii</name>
    <dbReference type="NCBI Taxonomy" id="765133"/>
    <lineage>
        <taxon>Eukaryota</taxon>
        <taxon>Metazoa</taxon>
        <taxon>Ecdysozoa</taxon>
        <taxon>Arthropoda</taxon>
        <taxon>Hexapoda</taxon>
        <taxon>Insecta</taxon>
        <taxon>Pterygota</taxon>
        <taxon>Neoptera</taxon>
        <taxon>Endopterygota</taxon>
        <taxon>Lepidoptera</taxon>
        <taxon>Glossata</taxon>
        <taxon>Ditrysia</taxon>
        <taxon>Bombycoidea</taxon>
        <taxon>Lasiocampidae</taxon>
        <taxon>Dendrolimus</taxon>
    </lineage>
</organism>